<accession>A0A5E7TNC9</accession>
<dbReference type="EMBL" id="CABVJE010000009">
    <property type="protein sequence ID" value="VVP99899.1"/>
    <property type="molecule type" value="Genomic_DNA"/>
</dbReference>
<dbReference type="AlphaFoldDB" id="A0A5E7TNC9"/>
<dbReference type="Proteomes" id="UP000327191">
    <property type="component" value="Unassembled WGS sequence"/>
</dbReference>
<evidence type="ECO:0000313" key="2">
    <source>
        <dbReference type="Proteomes" id="UP000327191"/>
    </source>
</evidence>
<reference evidence="1 2" key="1">
    <citation type="submission" date="2019-09" db="EMBL/GenBank/DDBJ databases">
        <authorList>
            <person name="Chandra G."/>
            <person name="Truman W A."/>
        </authorList>
    </citation>
    <scope>NUCLEOTIDE SEQUENCE [LARGE SCALE GENOMIC DNA]</scope>
    <source>
        <strain evidence="1">PS938</strain>
    </source>
</reference>
<evidence type="ECO:0000313" key="1">
    <source>
        <dbReference type="EMBL" id="VVP99899.1"/>
    </source>
</evidence>
<proteinExistence type="predicted"/>
<gene>
    <name evidence="1" type="ORF">PS938_02378</name>
</gene>
<name>A0A5E7TNC9_PSEFL</name>
<sequence length="56" mass="6243">MVAGIWFHWMSESDLWRVTGPGGGLILLLLPGFKASHPTYHHVSLSQADTRLIDKV</sequence>
<organism evidence="1 2">
    <name type="scientific">Pseudomonas fluorescens</name>
    <dbReference type="NCBI Taxonomy" id="294"/>
    <lineage>
        <taxon>Bacteria</taxon>
        <taxon>Pseudomonadati</taxon>
        <taxon>Pseudomonadota</taxon>
        <taxon>Gammaproteobacteria</taxon>
        <taxon>Pseudomonadales</taxon>
        <taxon>Pseudomonadaceae</taxon>
        <taxon>Pseudomonas</taxon>
    </lineage>
</organism>
<protein>
    <submittedName>
        <fullName evidence="1">Uncharacterized protein</fullName>
    </submittedName>
</protein>